<dbReference type="Gene3D" id="1.20.120.1080">
    <property type="match status" value="1"/>
</dbReference>
<evidence type="ECO:0000256" key="6">
    <source>
        <dbReference type="ARBA" id="ARBA00047984"/>
    </source>
</evidence>
<dbReference type="PROSITE" id="PS51192">
    <property type="entry name" value="HELICASE_ATP_BIND_1"/>
    <property type="match status" value="1"/>
</dbReference>
<dbReference type="EC" id="3.6.4.13" evidence="1"/>
<sequence>MNPAESLVRNKTTAEQAASLESGQNHSFKHGVKHSAKYFELLAKRSELPISAVRQDFLDLYQSSKVVVLTSEIGSEKTTQIPQWILYDEFTSDKLVACTQPRRLAAVDAAAQVAAEMDVKLGEEVGCSVRFDDKSGDKTLLRYMTDGLLLHEVLHDAEFSKYACIIIDEAHERTMATDILMCLLKQAVQKRDDLKVVIMSATMDADKFVQYFGLDKPFNVPGKTYPVKMYYLEEPTPHWPSAALYIVKHISDNMPPGDILLFVPTIRDVEQLYVLLNEELSDKLQALPLYAGLARAQQQKAMSTNAGPLRKCVISTNVAETSLTIDGLVYVIDTGIEMASGYNPRGSMETLISSDISQASARQRAGRAGRTKPGTCFRLYTKKTHDEDFVPSASPGIQSSSITQEILQLMAMNFNVTKFDFIDPPDTEVFFRALADLISLEYIVKGTGAITPKGRKAARLPVHPMWWNVILEGEKLGCGSDVTTLAAIASVSKPIFSRPWSVRYAADQTKKQFSCPISDHAAHLNALHGYVRTQAQGVIDMDQWCFDAFIDRKVMEEIIKVRKQLIGRVESLLGKKLSIGLFDDQYERNIGKALARGLPHKIAIHKGDDMYVTVHDNVPVMLSADSAMVGMKHKWVVFNDISYVGSCILGTTTAVEPEWFADLPFFQDDRLAVKGDGTLQQPQVKEALDAARARIQSKSN</sequence>
<dbReference type="GO" id="GO:0005524">
    <property type="term" value="F:ATP binding"/>
    <property type="evidence" value="ECO:0007669"/>
    <property type="project" value="UniProtKB-KW"/>
</dbReference>
<evidence type="ECO:0000256" key="2">
    <source>
        <dbReference type="ARBA" id="ARBA00022664"/>
    </source>
</evidence>
<comment type="caution">
    <text evidence="10">The sequence shown here is derived from an EMBL/GenBank/DDBJ whole genome shotgun (WGS) entry which is preliminary data.</text>
</comment>
<dbReference type="SMART" id="SM00490">
    <property type="entry name" value="HELICc"/>
    <property type="match status" value="1"/>
</dbReference>
<dbReference type="PANTHER" id="PTHR18934">
    <property type="entry name" value="ATP-DEPENDENT RNA HELICASE"/>
    <property type="match status" value="1"/>
</dbReference>
<evidence type="ECO:0000256" key="3">
    <source>
        <dbReference type="ARBA" id="ARBA00022801"/>
    </source>
</evidence>
<evidence type="ECO:0000313" key="11">
    <source>
        <dbReference type="Proteomes" id="UP001187734"/>
    </source>
</evidence>
<dbReference type="AlphaFoldDB" id="A0AAE8M586"/>
<protein>
    <recommendedName>
        <fullName evidence="1">RNA helicase</fullName>
        <ecNumber evidence="1">3.6.4.13</ecNumber>
    </recommendedName>
</protein>
<dbReference type="InterPro" id="IPR027417">
    <property type="entry name" value="P-loop_NTPase"/>
</dbReference>
<dbReference type="GO" id="GO:0006397">
    <property type="term" value="P:mRNA processing"/>
    <property type="evidence" value="ECO:0007669"/>
    <property type="project" value="UniProtKB-KW"/>
</dbReference>
<dbReference type="GO" id="GO:0003724">
    <property type="term" value="F:RNA helicase activity"/>
    <property type="evidence" value="ECO:0007669"/>
    <property type="project" value="UniProtKB-EC"/>
</dbReference>
<keyword evidence="11" id="KW-1185">Reference proteome</keyword>
<keyword evidence="3" id="KW-0378">Hydrolase</keyword>
<dbReference type="Gene3D" id="3.40.50.300">
    <property type="entry name" value="P-loop containing nucleotide triphosphate hydrolases"/>
    <property type="match status" value="2"/>
</dbReference>
<keyword evidence="4" id="KW-0347">Helicase</keyword>
<feature type="domain" description="Helicase ATP-binding" evidence="8">
    <location>
        <begin position="58"/>
        <end position="221"/>
    </location>
</feature>
<organism evidence="10 11">
    <name type="scientific">Fusarium torulosum</name>
    <dbReference type="NCBI Taxonomy" id="33205"/>
    <lineage>
        <taxon>Eukaryota</taxon>
        <taxon>Fungi</taxon>
        <taxon>Dikarya</taxon>
        <taxon>Ascomycota</taxon>
        <taxon>Pezizomycotina</taxon>
        <taxon>Sordariomycetes</taxon>
        <taxon>Hypocreomycetidae</taxon>
        <taxon>Hypocreales</taxon>
        <taxon>Nectriaceae</taxon>
        <taxon>Fusarium</taxon>
    </lineage>
</organism>
<evidence type="ECO:0000313" key="10">
    <source>
        <dbReference type="EMBL" id="SPJ74651.1"/>
    </source>
</evidence>
<dbReference type="InterPro" id="IPR001650">
    <property type="entry name" value="Helicase_C-like"/>
</dbReference>
<dbReference type="SMART" id="SM00487">
    <property type="entry name" value="DEXDc"/>
    <property type="match status" value="1"/>
</dbReference>
<keyword evidence="10" id="KW-0067">ATP-binding</keyword>
<evidence type="ECO:0000256" key="5">
    <source>
        <dbReference type="ARBA" id="ARBA00023187"/>
    </source>
</evidence>
<evidence type="ECO:0000259" key="9">
    <source>
        <dbReference type="PROSITE" id="PS51194"/>
    </source>
</evidence>
<dbReference type="Pfam" id="PF00271">
    <property type="entry name" value="Helicase_C"/>
    <property type="match status" value="1"/>
</dbReference>
<name>A0AAE8M586_9HYPO</name>
<dbReference type="EMBL" id="ONZP01000131">
    <property type="protein sequence ID" value="SPJ74651.1"/>
    <property type="molecule type" value="Genomic_DNA"/>
</dbReference>
<proteinExistence type="predicted"/>
<dbReference type="SUPFAM" id="SSF52540">
    <property type="entry name" value="P-loop containing nucleoside triphosphate hydrolases"/>
    <property type="match status" value="1"/>
</dbReference>
<evidence type="ECO:0000256" key="7">
    <source>
        <dbReference type="SAM" id="MobiDB-lite"/>
    </source>
</evidence>
<dbReference type="GO" id="GO:0008380">
    <property type="term" value="P:RNA splicing"/>
    <property type="evidence" value="ECO:0007669"/>
    <property type="project" value="UniProtKB-KW"/>
</dbReference>
<dbReference type="PROSITE" id="PS00690">
    <property type="entry name" value="DEAH_ATP_HELICASE"/>
    <property type="match status" value="1"/>
</dbReference>
<feature type="domain" description="Helicase C-terminal" evidence="9">
    <location>
        <begin position="246"/>
        <end position="413"/>
    </location>
</feature>
<dbReference type="InterPro" id="IPR007502">
    <property type="entry name" value="Helicase-assoc_dom"/>
</dbReference>
<accession>A0AAE8M586</accession>
<dbReference type="InterPro" id="IPR002464">
    <property type="entry name" value="DNA/RNA_helicase_DEAH_CS"/>
</dbReference>
<keyword evidence="2" id="KW-0507">mRNA processing</keyword>
<evidence type="ECO:0000256" key="1">
    <source>
        <dbReference type="ARBA" id="ARBA00012552"/>
    </source>
</evidence>
<keyword evidence="5" id="KW-0508">mRNA splicing</keyword>
<gene>
    <name evidence="10" type="ORF">FTOL_04382</name>
</gene>
<reference evidence="10" key="1">
    <citation type="submission" date="2018-03" db="EMBL/GenBank/DDBJ databases">
        <authorList>
            <person name="Guldener U."/>
        </authorList>
    </citation>
    <scope>NUCLEOTIDE SEQUENCE</scope>
</reference>
<feature type="compositionally biased region" description="Polar residues" evidence="7">
    <location>
        <begin position="9"/>
        <end position="25"/>
    </location>
</feature>
<dbReference type="Proteomes" id="UP001187734">
    <property type="component" value="Unassembled WGS sequence"/>
</dbReference>
<evidence type="ECO:0000259" key="8">
    <source>
        <dbReference type="PROSITE" id="PS51192"/>
    </source>
</evidence>
<feature type="region of interest" description="Disordered" evidence="7">
    <location>
        <begin position="1"/>
        <end position="25"/>
    </location>
</feature>
<dbReference type="GO" id="GO:0016787">
    <property type="term" value="F:hydrolase activity"/>
    <property type="evidence" value="ECO:0007669"/>
    <property type="project" value="UniProtKB-KW"/>
</dbReference>
<dbReference type="CDD" id="cd18791">
    <property type="entry name" value="SF2_C_RHA"/>
    <property type="match status" value="1"/>
</dbReference>
<dbReference type="SMART" id="SM00847">
    <property type="entry name" value="HA2"/>
    <property type="match status" value="1"/>
</dbReference>
<comment type="catalytic activity">
    <reaction evidence="6">
        <text>ATP + H2O = ADP + phosphate + H(+)</text>
        <dbReference type="Rhea" id="RHEA:13065"/>
        <dbReference type="ChEBI" id="CHEBI:15377"/>
        <dbReference type="ChEBI" id="CHEBI:15378"/>
        <dbReference type="ChEBI" id="CHEBI:30616"/>
        <dbReference type="ChEBI" id="CHEBI:43474"/>
        <dbReference type="ChEBI" id="CHEBI:456216"/>
        <dbReference type="EC" id="3.6.4.13"/>
    </reaction>
</comment>
<dbReference type="PANTHER" id="PTHR18934:SF109">
    <property type="entry name" value="ATP-DEPENDENT RNA HELICASE DHX15 HOMOLOG"/>
    <property type="match status" value="1"/>
</dbReference>
<keyword evidence="10" id="KW-0547">Nucleotide-binding</keyword>
<dbReference type="InterPro" id="IPR014001">
    <property type="entry name" value="Helicase_ATP-bd"/>
</dbReference>
<dbReference type="GO" id="GO:0003723">
    <property type="term" value="F:RNA binding"/>
    <property type="evidence" value="ECO:0007669"/>
    <property type="project" value="TreeGrafter"/>
</dbReference>
<evidence type="ECO:0000256" key="4">
    <source>
        <dbReference type="ARBA" id="ARBA00022806"/>
    </source>
</evidence>
<dbReference type="GO" id="GO:0005681">
    <property type="term" value="C:spliceosomal complex"/>
    <property type="evidence" value="ECO:0007669"/>
    <property type="project" value="TreeGrafter"/>
</dbReference>
<dbReference type="PROSITE" id="PS51194">
    <property type="entry name" value="HELICASE_CTER"/>
    <property type="match status" value="1"/>
</dbReference>